<dbReference type="CDD" id="cd04862">
    <property type="entry name" value="PaeLigD_Pol_like"/>
    <property type="match status" value="1"/>
</dbReference>
<evidence type="ECO:0000256" key="19">
    <source>
        <dbReference type="ARBA" id="ARBA00029943"/>
    </source>
</evidence>
<keyword evidence="5" id="KW-0548">Nucleotidyltransferase</keyword>
<feature type="domain" description="ATP-dependent DNA ligase family profile" evidence="22">
    <location>
        <begin position="317"/>
        <end position="410"/>
    </location>
</feature>
<feature type="region of interest" description="Disordered" evidence="21">
    <location>
        <begin position="539"/>
        <end position="559"/>
    </location>
</feature>
<evidence type="ECO:0000259" key="22">
    <source>
        <dbReference type="PROSITE" id="PS50160"/>
    </source>
</evidence>
<evidence type="ECO:0000256" key="8">
    <source>
        <dbReference type="ARBA" id="ARBA00022741"/>
    </source>
</evidence>
<dbReference type="NCBIfam" id="TIGR02778">
    <property type="entry name" value="ligD_pol"/>
    <property type="match status" value="1"/>
</dbReference>
<evidence type="ECO:0000313" key="23">
    <source>
        <dbReference type="EMBL" id="OZI56038.1"/>
    </source>
</evidence>
<dbReference type="GO" id="GO:0046872">
    <property type="term" value="F:metal ion binding"/>
    <property type="evidence" value="ECO:0007669"/>
    <property type="project" value="UniProtKB-KW"/>
</dbReference>
<organism evidence="23 24">
    <name type="scientific">Bordetella genomosp. 4</name>
    <dbReference type="NCBI Taxonomy" id="463044"/>
    <lineage>
        <taxon>Bacteria</taxon>
        <taxon>Pseudomonadati</taxon>
        <taxon>Pseudomonadota</taxon>
        <taxon>Betaproteobacteria</taxon>
        <taxon>Burkholderiales</taxon>
        <taxon>Alcaligenaceae</taxon>
        <taxon>Bordetella</taxon>
    </lineage>
</organism>
<evidence type="ECO:0000256" key="10">
    <source>
        <dbReference type="ARBA" id="ARBA00022801"/>
    </source>
</evidence>
<comment type="cofactor">
    <cofactor evidence="1">
        <name>Mn(2+)</name>
        <dbReference type="ChEBI" id="CHEBI:29035"/>
    </cofactor>
</comment>
<keyword evidence="15" id="KW-0233">DNA recombination</keyword>
<dbReference type="InterPro" id="IPR014144">
    <property type="entry name" value="LigD_PE_domain"/>
</dbReference>
<dbReference type="InterPro" id="IPR014143">
    <property type="entry name" value="NHEJ_ligase_prk"/>
</dbReference>
<evidence type="ECO:0000256" key="14">
    <source>
        <dbReference type="ARBA" id="ARBA00023125"/>
    </source>
</evidence>
<proteinExistence type="predicted"/>
<comment type="caution">
    <text evidence="23">The sequence shown here is derived from an EMBL/GenBank/DDBJ whole genome shotgun (WGS) entry which is preliminary data.</text>
</comment>
<evidence type="ECO:0000256" key="15">
    <source>
        <dbReference type="ARBA" id="ARBA00023172"/>
    </source>
</evidence>
<dbReference type="GO" id="GO:0005524">
    <property type="term" value="F:ATP binding"/>
    <property type="evidence" value="ECO:0007669"/>
    <property type="project" value="UniProtKB-KW"/>
</dbReference>
<keyword evidence="8" id="KW-0547">Nucleotide-binding</keyword>
<reference evidence="23 24" key="1">
    <citation type="submission" date="2017-05" db="EMBL/GenBank/DDBJ databases">
        <title>Complete and WGS of Bordetella genogroups.</title>
        <authorList>
            <person name="Spilker T."/>
            <person name="LiPuma J."/>
        </authorList>
    </citation>
    <scope>NUCLEOTIDE SEQUENCE [LARGE SCALE GENOMIC DNA]</scope>
    <source>
        <strain evidence="23 24">AU9919</strain>
    </source>
</reference>
<dbReference type="InterPro" id="IPR012309">
    <property type="entry name" value="DNA_ligase_ATP-dep_C"/>
</dbReference>
<dbReference type="SUPFAM" id="SSF56091">
    <property type="entry name" value="DNA ligase/mRNA capping enzyme, catalytic domain"/>
    <property type="match status" value="1"/>
</dbReference>
<evidence type="ECO:0000256" key="2">
    <source>
        <dbReference type="ARBA" id="ARBA00012727"/>
    </source>
</evidence>
<evidence type="ECO:0000256" key="11">
    <source>
        <dbReference type="ARBA" id="ARBA00022839"/>
    </source>
</evidence>
<dbReference type="GO" id="GO:0003677">
    <property type="term" value="F:DNA binding"/>
    <property type="evidence" value="ECO:0007669"/>
    <property type="project" value="UniProtKB-KW"/>
</dbReference>
<evidence type="ECO:0000256" key="3">
    <source>
        <dbReference type="ARBA" id="ARBA00022598"/>
    </source>
</evidence>
<evidence type="ECO:0000256" key="4">
    <source>
        <dbReference type="ARBA" id="ARBA00022679"/>
    </source>
</evidence>
<dbReference type="InterPro" id="IPR012310">
    <property type="entry name" value="DNA_ligase_ATP-dep_cent"/>
</dbReference>
<dbReference type="GO" id="GO:0006281">
    <property type="term" value="P:DNA repair"/>
    <property type="evidence" value="ECO:0007669"/>
    <property type="project" value="UniProtKB-KW"/>
</dbReference>
<dbReference type="GO" id="GO:0006310">
    <property type="term" value="P:DNA recombination"/>
    <property type="evidence" value="ECO:0007669"/>
    <property type="project" value="UniProtKB-KW"/>
</dbReference>
<dbReference type="NCBIfam" id="TIGR02777">
    <property type="entry name" value="LigD_PE_dom"/>
    <property type="match status" value="1"/>
</dbReference>
<name>A0A261U272_9BORD</name>
<dbReference type="SUPFAM" id="SSF50249">
    <property type="entry name" value="Nucleic acid-binding proteins"/>
    <property type="match status" value="1"/>
</dbReference>
<dbReference type="GO" id="GO:0003887">
    <property type="term" value="F:DNA-directed DNA polymerase activity"/>
    <property type="evidence" value="ECO:0007669"/>
    <property type="project" value="UniProtKB-KW"/>
</dbReference>
<keyword evidence="12" id="KW-0067">ATP-binding</keyword>
<evidence type="ECO:0000256" key="20">
    <source>
        <dbReference type="ARBA" id="ARBA00034003"/>
    </source>
</evidence>
<keyword evidence="18" id="KW-0511">Multifunctional enzyme</keyword>
<evidence type="ECO:0000313" key="24">
    <source>
        <dbReference type="Proteomes" id="UP000216885"/>
    </source>
</evidence>
<dbReference type="Gene3D" id="3.30.470.30">
    <property type="entry name" value="DNA ligase/mRNA capping enzyme"/>
    <property type="match status" value="1"/>
</dbReference>
<dbReference type="Gene3D" id="3.30.1490.70">
    <property type="match status" value="1"/>
</dbReference>
<dbReference type="Gene3D" id="2.40.50.140">
    <property type="entry name" value="Nucleic acid-binding proteins"/>
    <property type="match status" value="1"/>
</dbReference>
<dbReference type="InterPro" id="IPR014146">
    <property type="entry name" value="LigD_ligase_dom"/>
</dbReference>
<evidence type="ECO:0000256" key="6">
    <source>
        <dbReference type="ARBA" id="ARBA00022722"/>
    </source>
</evidence>
<dbReference type="NCBIfam" id="NF004628">
    <property type="entry name" value="PRK05972.1"/>
    <property type="match status" value="1"/>
</dbReference>
<dbReference type="Gene3D" id="3.90.920.10">
    <property type="entry name" value="DNA primase, PRIM domain"/>
    <property type="match status" value="1"/>
</dbReference>
<dbReference type="CDD" id="cd07906">
    <property type="entry name" value="Adenylation_DNA_ligase_LigD_LigC"/>
    <property type="match status" value="1"/>
</dbReference>
<dbReference type="Pfam" id="PF01068">
    <property type="entry name" value="DNA_ligase_A_M"/>
    <property type="match status" value="1"/>
</dbReference>
<dbReference type="NCBIfam" id="TIGR02779">
    <property type="entry name" value="NHEJ_ligase_lig"/>
    <property type="match status" value="1"/>
</dbReference>
<dbReference type="InterPro" id="IPR012340">
    <property type="entry name" value="NA-bd_OB-fold"/>
</dbReference>
<dbReference type="NCBIfam" id="TIGR02776">
    <property type="entry name" value="NHEJ_ligase_prk"/>
    <property type="match status" value="1"/>
</dbReference>
<evidence type="ECO:0000256" key="7">
    <source>
        <dbReference type="ARBA" id="ARBA00022723"/>
    </source>
</evidence>
<dbReference type="GO" id="GO:0003910">
    <property type="term" value="F:DNA ligase (ATP) activity"/>
    <property type="evidence" value="ECO:0007669"/>
    <property type="project" value="UniProtKB-EC"/>
</dbReference>
<keyword evidence="17" id="KW-0464">Manganese</keyword>
<evidence type="ECO:0000256" key="9">
    <source>
        <dbReference type="ARBA" id="ARBA00022763"/>
    </source>
</evidence>
<evidence type="ECO:0000256" key="13">
    <source>
        <dbReference type="ARBA" id="ARBA00022932"/>
    </source>
</evidence>
<keyword evidence="13" id="KW-0239">DNA-directed DNA polymerase</keyword>
<dbReference type="Pfam" id="PF13298">
    <property type="entry name" value="LigD_N"/>
    <property type="match status" value="1"/>
</dbReference>
<gene>
    <name evidence="23" type="ORF">CAL20_11335</name>
</gene>
<keyword evidence="6" id="KW-0540">Nuclease</keyword>
<dbReference type="AlphaFoldDB" id="A0A261U272"/>
<dbReference type="EMBL" id="NEVQ01000013">
    <property type="protein sequence ID" value="OZI56038.1"/>
    <property type="molecule type" value="Genomic_DNA"/>
</dbReference>
<dbReference type="PANTHER" id="PTHR42705:SF2">
    <property type="entry name" value="BIFUNCTIONAL NON-HOMOLOGOUS END JOINING PROTEIN LIGD"/>
    <property type="match status" value="1"/>
</dbReference>
<dbReference type="GO" id="GO:0004527">
    <property type="term" value="F:exonuclease activity"/>
    <property type="evidence" value="ECO:0007669"/>
    <property type="project" value="UniProtKB-KW"/>
</dbReference>
<evidence type="ECO:0000256" key="18">
    <source>
        <dbReference type="ARBA" id="ARBA00023268"/>
    </source>
</evidence>
<keyword evidence="3 23" id="KW-0436">Ligase</keyword>
<keyword evidence="24" id="KW-1185">Reference proteome</keyword>
<accession>A0A261U272</accession>
<dbReference type="Proteomes" id="UP000216885">
    <property type="component" value="Unassembled WGS sequence"/>
</dbReference>
<keyword evidence="16" id="KW-0234">DNA repair</keyword>
<sequence>MVDSLKKYREKRNFSVTPEPSGGGDSNDEGLVFVIQKHWASRLHYDFRLELNGTMKSWAVPKGPSFDPSVKRMAVQVEDHPIAYNQFEGTIPKGQYGAGKVIIWDEGHWSPIGDPRRGYQSGHLKFELLGKKMRGRWALVRFKNKASERQPPWLLIKEKDEYARSESEFSVVDEMPDSVVPLRDQKPAAASSGKRNSKSDVSSASDETALPGRAAKLPTQMKPQLATLVDAVPRGAQDWLYEMKFDGYRILARIEGAEVKLFTRNGHDWSAKMPHLVREFSELQRDTGFGNAWVDGEIVVLSSEGIPSFQSLQNAFDTERTKDIVFYAFDLPYIAGRDISSEPLTLRRQLLHQLVSKSKKGSPLRFSEAFEKPVSDLVASACKLGLEGVIGKRPSAPYVSRRSDDWIKVKCGRRQEFVIVGYTLPKGGRAGFGALLLAVHGRDGGLRYAGKVGTGFDDHLLRELHQKLERIEQSSPAITEGRPPGGRDIRWVQPKLVCEVSFAQWTHGGHVRHATFKGLRTDKPADEIVREKPVPAEKVANKPDGRRTRRAQSDAPSAKALKLSHPERVIDPSSGLTKLDLARYYALVAPLMMEHLQRRPVSFMRMPAGIQGEQFFQKHSDADITGVTMLPERLQPGHPPLMEIAKAEGILAAAQLNVVEFHTWNAIKTAITKPDRMVLDLDPGEGMSWKGVQQGAELVRVLMHELGLQSWLKTSGGKGLHIVVPIRRQYDWDTVKDFSAAIVRHLARTIPQLFVAKSGPRNRVGKIFADYLRNGFGSTTVAAWSARGRPGLPISVPVTWDELSSLKSSAQWTIATVHERLDVGNDPWADYAPQGIAQAMKALGFDPSR</sequence>
<evidence type="ECO:0000256" key="5">
    <source>
        <dbReference type="ARBA" id="ARBA00022695"/>
    </source>
</evidence>
<keyword evidence="10" id="KW-0378">Hydrolase</keyword>
<evidence type="ECO:0000256" key="16">
    <source>
        <dbReference type="ARBA" id="ARBA00023204"/>
    </source>
</evidence>
<keyword evidence="14" id="KW-0238">DNA-binding</keyword>
<keyword evidence="4" id="KW-0808">Transferase</keyword>
<dbReference type="PROSITE" id="PS50160">
    <property type="entry name" value="DNA_LIGASE_A3"/>
    <property type="match status" value="1"/>
</dbReference>
<evidence type="ECO:0000256" key="1">
    <source>
        <dbReference type="ARBA" id="ARBA00001936"/>
    </source>
</evidence>
<comment type="catalytic activity">
    <reaction evidence="20">
        <text>ATP + (deoxyribonucleotide)n-3'-hydroxyl + 5'-phospho-(deoxyribonucleotide)m = (deoxyribonucleotide)n+m + AMP + diphosphate.</text>
        <dbReference type="EC" id="6.5.1.1"/>
    </reaction>
</comment>
<protein>
    <recommendedName>
        <fullName evidence="2">DNA ligase (ATP)</fullName>
        <ecNumber evidence="2">6.5.1.1</ecNumber>
    </recommendedName>
    <alternativeName>
        <fullName evidence="19">NHEJ DNA polymerase</fullName>
    </alternativeName>
</protein>
<feature type="region of interest" description="Disordered" evidence="21">
    <location>
        <begin position="180"/>
        <end position="217"/>
    </location>
</feature>
<dbReference type="Pfam" id="PF21686">
    <property type="entry name" value="LigD_Prim-Pol"/>
    <property type="match status" value="1"/>
</dbReference>
<dbReference type="InterPro" id="IPR014145">
    <property type="entry name" value="LigD_pol_dom"/>
</dbReference>
<keyword evidence="9" id="KW-0227">DNA damage</keyword>
<evidence type="ECO:0000256" key="12">
    <source>
        <dbReference type="ARBA" id="ARBA00022840"/>
    </source>
</evidence>
<keyword evidence="7" id="KW-0479">Metal-binding</keyword>
<dbReference type="CDD" id="cd07971">
    <property type="entry name" value="OBF_DNA_ligase_LigD"/>
    <property type="match status" value="1"/>
</dbReference>
<dbReference type="RefSeq" id="WP_094837910.1">
    <property type="nucleotide sequence ID" value="NZ_NEVQ01000013.1"/>
</dbReference>
<dbReference type="InterPro" id="IPR052171">
    <property type="entry name" value="NHEJ_LigD"/>
</dbReference>
<dbReference type="Pfam" id="PF04679">
    <property type="entry name" value="DNA_ligase_A_C"/>
    <property type="match status" value="1"/>
</dbReference>
<evidence type="ECO:0000256" key="21">
    <source>
        <dbReference type="SAM" id="MobiDB-lite"/>
    </source>
</evidence>
<dbReference type="PANTHER" id="PTHR42705">
    <property type="entry name" value="BIFUNCTIONAL NON-HOMOLOGOUS END JOINING PROTEIN LIGD"/>
    <property type="match status" value="1"/>
</dbReference>
<evidence type="ECO:0000256" key="17">
    <source>
        <dbReference type="ARBA" id="ARBA00023211"/>
    </source>
</evidence>
<dbReference type="InterPro" id="IPR033651">
    <property type="entry name" value="PaeLigD_Pol-like"/>
</dbReference>
<dbReference type="EC" id="6.5.1.1" evidence="2"/>
<keyword evidence="11" id="KW-0269">Exonuclease</keyword>